<proteinExistence type="predicted"/>
<dbReference type="Proteomes" id="UP001054837">
    <property type="component" value="Unassembled WGS sequence"/>
</dbReference>
<keyword evidence="3" id="KW-1185">Reference proteome</keyword>
<evidence type="ECO:0000313" key="2">
    <source>
        <dbReference type="EMBL" id="GIX84955.1"/>
    </source>
</evidence>
<dbReference type="AlphaFoldDB" id="A0AAV4NJK8"/>
<organism evidence="2 3">
    <name type="scientific">Caerostris darwini</name>
    <dbReference type="NCBI Taxonomy" id="1538125"/>
    <lineage>
        <taxon>Eukaryota</taxon>
        <taxon>Metazoa</taxon>
        <taxon>Ecdysozoa</taxon>
        <taxon>Arthropoda</taxon>
        <taxon>Chelicerata</taxon>
        <taxon>Arachnida</taxon>
        <taxon>Araneae</taxon>
        <taxon>Araneomorphae</taxon>
        <taxon>Entelegynae</taxon>
        <taxon>Araneoidea</taxon>
        <taxon>Araneidae</taxon>
        <taxon>Caerostris</taxon>
    </lineage>
</organism>
<protein>
    <submittedName>
        <fullName evidence="2">Uncharacterized protein</fullName>
    </submittedName>
</protein>
<name>A0AAV4NJK8_9ARAC</name>
<gene>
    <name evidence="2" type="ORF">CDAR_304581</name>
</gene>
<dbReference type="EMBL" id="BPLQ01001749">
    <property type="protein sequence ID" value="GIX84955.1"/>
    <property type="molecule type" value="Genomic_DNA"/>
</dbReference>
<sequence length="80" mass="8741">MKRRLGSNPTYPPLPPFTPSLSNHPLSENPKIRKAGGSKQGSRGNDNEGCIVTLQTEQSTLSRAVTCDPLFFISRPQTES</sequence>
<comment type="caution">
    <text evidence="2">The sequence shown here is derived from an EMBL/GenBank/DDBJ whole genome shotgun (WGS) entry which is preliminary data.</text>
</comment>
<evidence type="ECO:0000256" key="1">
    <source>
        <dbReference type="SAM" id="MobiDB-lite"/>
    </source>
</evidence>
<evidence type="ECO:0000313" key="3">
    <source>
        <dbReference type="Proteomes" id="UP001054837"/>
    </source>
</evidence>
<reference evidence="2 3" key="1">
    <citation type="submission" date="2021-06" db="EMBL/GenBank/DDBJ databases">
        <title>Caerostris darwini draft genome.</title>
        <authorList>
            <person name="Kono N."/>
            <person name="Arakawa K."/>
        </authorList>
    </citation>
    <scope>NUCLEOTIDE SEQUENCE [LARGE SCALE GENOMIC DNA]</scope>
</reference>
<feature type="region of interest" description="Disordered" evidence="1">
    <location>
        <begin position="1"/>
        <end position="49"/>
    </location>
</feature>
<accession>A0AAV4NJK8</accession>